<feature type="compositionally biased region" description="Basic residues" evidence="2">
    <location>
        <begin position="830"/>
        <end position="840"/>
    </location>
</feature>
<dbReference type="RefSeq" id="XP_040693511.1">
    <property type="nucleotide sequence ID" value="XM_040832755.1"/>
</dbReference>
<dbReference type="VEuPathDB" id="FungiDB:ASPWEDRAFT_25630"/>
<dbReference type="GeneID" id="63748603"/>
<keyword evidence="1" id="KW-0175">Coiled coil</keyword>
<keyword evidence="4" id="KW-1185">Reference proteome</keyword>
<feature type="compositionally biased region" description="Basic and acidic residues" evidence="2">
    <location>
        <begin position="85"/>
        <end position="102"/>
    </location>
</feature>
<evidence type="ECO:0000256" key="1">
    <source>
        <dbReference type="SAM" id="Coils"/>
    </source>
</evidence>
<feature type="coiled-coil region" evidence="1">
    <location>
        <begin position="258"/>
        <end position="348"/>
    </location>
</feature>
<dbReference type="STRING" id="1073089.A0A1L9RY53"/>
<feature type="coiled-coil region" evidence="1">
    <location>
        <begin position="730"/>
        <end position="764"/>
    </location>
</feature>
<dbReference type="EMBL" id="KV878210">
    <property type="protein sequence ID" value="OJJ39835.1"/>
    <property type="molecule type" value="Genomic_DNA"/>
</dbReference>
<feature type="region of interest" description="Disordered" evidence="2">
    <location>
        <begin position="80"/>
        <end position="109"/>
    </location>
</feature>
<evidence type="ECO:0000313" key="4">
    <source>
        <dbReference type="Proteomes" id="UP000184383"/>
    </source>
</evidence>
<evidence type="ECO:0000313" key="3">
    <source>
        <dbReference type="EMBL" id="OJJ39835.1"/>
    </source>
</evidence>
<feature type="coiled-coil region" evidence="1">
    <location>
        <begin position="167"/>
        <end position="201"/>
    </location>
</feature>
<feature type="compositionally biased region" description="Basic and acidic residues" evidence="2">
    <location>
        <begin position="1"/>
        <end position="17"/>
    </location>
</feature>
<feature type="compositionally biased region" description="Basic residues" evidence="2">
    <location>
        <begin position="869"/>
        <end position="879"/>
    </location>
</feature>
<dbReference type="AlphaFoldDB" id="A0A1L9RY53"/>
<evidence type="ECO:0000256" key="2">
    <source>
        <dbReference type="SAM" id="MobiDB-lite"/>
    </source>
</evidence>
<dbReference type="Proteomes" id="UP000184383">
    <property type="component" value="Unassembled WGS sequence"/>
</dbReference>
<feature type="compositionally biased region" description="Polar residues" evidence="2">
    <location>
        <begin position="27"/>
        <end position="47"/>
    </location>
</feature>
<accession>A0A1L9RY53</accession>
<dbReference type="Gene3D" id="6.10.250.3110">
    <property type="match status" value="1"/>
</dbReference>
<feature type="coiled-coil region" evidence="1">
    <location>
        <begin position="619"/>
        <end position="646"/>
    </location>
</feature>
<dbReference type="SUPFAM" id="SSF90257">
    <property type="entry name" value="Myosin rod fragments"/>
    <property type="match status" value="1"/>
</dbReference>
<name>A0A1L9RY53_ASPWE</name>
<evidence type="ECO:0008006" key="5">
    <source>
        <dbReference type="Google" id="ProtNLM"/>
    </source>
</evidence>
<dbReference type="OrthoDB" id="3438382at2759"/>
<organism evidence="3 4">
    <name type="scientific">Aspergillus wentii DTO 134E9</name>
    <dbReference type="NCBI Taxonomy" id="1073089"/>
    <lineage>
        <taxon>Eukaryota</taxon>
        <taxon>Fungi</taxon>
        <taxon>Dikarya</taxon>
        <taxon>Ascomycota</taxon>
        <taxon>Pezizomycotina</taxon>
        <taxon>Eurotiomycetes</taxon>
        <taxon>Eurotiomycetidae</taxon>
        <taxon>Eurotiales</taxon>
        <taxon>Aspergillaceae</taxon>
        <taxon>Aspergillus</taxon>
        <taxon>Aspergillus subgen. Cremei</taxon>
    </lineage>
</organism>
<proteinExistence type="predicted"/>
<feature type="region of interest" description="Disordered" evidence="2">
    <location>
        <begin position="1"/>
        <end position="64"/>
    </location>
</feature>
<sequence length="889" mass="99397">MSDKMELDTPTTRDPRLASRPPMLPPSRQNSLDNLNSLPSASNTPPSILQPADPQPRQSDSSPADQFIQAISGLVQAAVTTSKNNSERERLQKRKETTDGLLKRANAQSSNFPTTAAFFQSHKNNEDVDLGRIDNAIRQHISNYRQLENSLKAKWGLLQGQSQSEDTNKLEPEIQNLKKEVESAKAESSKLSGNNQSLTREVTTLQGRATFLEKTITRHVTNLNTLSRDVKNNQTRFESLVSNLSKDKASLQDPQVVAQQVRADIDDLNGKHTKLSEEVDPLLKSQTKSPSVANVETLEKKVDNFGHRLDSLEKTKPAASDVARRDADSELKSELNDMDSRVKNLETDRHSHIKLEDVDLRFKKLEANIAKSLHNPSQSQSQSQAIQGLQSRVRVLAEHLEDLERVKGASDDILIGEMEKLEKRAGEKDDQFKSLTEELTVLKQDYGHIADKIKDLDQKEDVMALSGSLLGTQRVLESVKIGLHSLETRYNNLSTEPIVKNMVVAMQEMYPSAGQLTEQVAALKAQLEALDQRQSGQLMDVNKDIKSQSEESNRLRNDLTTLHHSLGEVWKQANNSGLGQQHYQQLHGNILSLYQKFEDHTAKMKEQLESKDTSDEDLRQNLNQERDSLRNQVQSIADKLKAFANELDETKSAHTSSKDATKADIMALINRTNGLEKVISNNGQLVDRISRLENSTSNDELVERITRLEDPTSNHQLVDRIGRLEAFTSHDQLIVRINRLEEDYQALLEQFENTKKAIESSTQEASFALAEQTEIAESPVPKYEGTPIGSDTPNVEQPIEEPCTVDPSIAESNNADFNNVEPASTPGPAVKKKNKKKRPRLSGVTSEDERTNSPTPAAIGIDGSLPERKKPKKKKKRKTNNQSEPITID</sequence>
<protein>
    <recommendedName>
        <fullName evidence="5">Paramyosin</fullName>
    </recommendedName>
</protein>
<feature type="compositionally biased region" description="Polar residues" evidence="2">
    <location>
        <begin position="880"/>
        <end position="889"/>
    </location>
</feature>
<feature type="region of interest" description="Disordered" evidence="2">
    <location>
        <begin position="776"/>
        <end position="889"/>
    </location>
</feature>
<gene>
    <name evidence="3" type="ORF">ASPWEDRAFT_25630</name>
</gene>
<feature type="coiled-coil region" evidence="1">
    <location>
        <begin position="513"/>
        <end position="558"/>
    </location>
</feature>
<reference evidence="4" key="1">
    <citation type="journal article" date="2017" name="Genome Biol.">
        <title>Comparative genomics reveals high biological diversity and specific adaptations in the industrially and medically important fungal genus Aspergillus.</title>
        <authorList>
            <person name="de Vries R.P."/>
            <person name="Riley R."/>
            <person name="Wiebenga A."/>
            <person name="Aguilar-Osorio G."/>
            <person name="Amillis S."/>
            <person name="Uchima C.A."/>
            <person name="Anderluh G."/>
            <person name="Asadollahi M."/>
            <person name="Askin M."/>
            <person name="Barry K."/>
            <person name="Battaglia E."/>
            <person name="Bayram O."/>
            <person name="Benocci T."/>
            <person name="Braus-Stromeyer S.A."/>
            <person name="Caldana C."/>
            <person name="Canovas D."/>
            <person name="Cerqueira G.C."/>
            <person name="Chen F."/>
            <person name="Chen W."/>
            <person name="Choi C."/>
            <person name="Clum A."/>
            <person name="Dos Santos R.A."/>
            <person name="Damasio A.R."/>
            <person name="Diallinas G."/>
            <person name="Emri T."/>
            <person name="Fekete E."/>
            <person name="Flipphi M."/>
            <person name="Freyberg S."/>
            <person name="Gallo A."/>
            <person name="Gournas C."/>
            <person name="Habgood R."/>
            <person name="Hainaut M."/>
            <person name="Harispe M.L."/>
            <person name="Henrissat B."/>
            <person name="Hilden K.S."/>
            <person name="Hope R."/>
            <person name="Hossain A."/>
            <person name="Karabika E."/>
            <person name="Karaffa L."/>
            <person name="Karanyi Z."/>
            <person name="Krasevec N."/>
            <person name="Kuo A."/>
            <person name="Kusch H."/>
            <person name="LaButti K."/>
            <person name="Lagendijk E.L."/>
            <person name="Lapidus A."/>
            <person name="Levasseur A."/>
            <person name="Lindquist E."/>
            <person name="Lipzen A."/>
            <person name="Logrieco A.F."/>
            <person name="MacCabe A."/>
            <person name="Maekelae M.R."/>
            <person name="Malavazi I."/>
            <person name="Melin P."/>
            <person name="Meyer V."/>
            <person name="Mielnichuk N."/>
            <person name="Miskei M."/>
            <person name="Molnar A.P."/>
            <person name="Mule G."/>
            <person name="Ngan C.Y."/>
            <person name="Orejas M."/>
            <person name="Orosz E."/>
            <person name="Ouedraogo J.P."/>
            <person name="Overkamp K.M."/>
            <person name="Park H.-S."/>
            <person name="Perrone G."/>
            <person name="Piumi F."/>
            <person name="Punt P.J."/>
            <person name="Ram A.F."/>
            <person name="Ramon A."/>
            <person name="Rauscher S."/>
            <person name="Record E."/>
            <person name="Riano-Pachon D.M."/>
            <person name="Robert V."/>
            <person name="Roehrig J."/>
            <person name="Ruller R."/>
            <person name="Salamov A."/>
            <person name="Salih N.S."/>
            <person name="Samson R.A."/>
            <person name="Sandor E."/>
            <person name="Sanguinetti M."/>
            <person name="Schuetze T."/>
            <person name="Sepcic K."/>
            <person name="Shelest E."/>
            <person name="Sherlock G."/>
            <person name="Sophianopoulou V."/>
            <person name="Squina F.M."/>
            <person name="Sun H."/>
            <person name="Susca A."/>
            <person name="Todd R.B."/>
            <person name="Tsang A."/>
            <person name="Unkles S.E."/>
            <person name="van de Wiele N."/>
            <person name="van Rossen-Uffink D."/>
            <person name="Oliveira J.V."/>
            <person name="Vesth T.C."/>
            <person name="Visser J."/>
            <person name="Yu J.-H."/>
            <person name="Zhou M."/>
            <person name="Andersen M.R."/>
            <person name="Archer D.B."/>
            <person name="Baker S.E."/>
            <person name="Benoit I."/>
            <person name="Brakhage A.A."/>
            <person name="Braus G.H."/>
            <person name="Fischer R."/>
            <person name="Frisvad J.C."/>
            <person name="Goldman G.H."/>
            <person name="Houbraken J."/>
            <person name="Oakley B."/>
            <person name="Pocsi I."/>
            <person name="Scazzocchio C."/>
            <person name="Seiboth B."/>
            <person name="vanKuyk P.A."/>
            <person name="Wortman J."/>
            <person name="Dyer P.S."/>
            <person name="Grigoriev I.V."/>
        </authorList>
    </citation>
    <scope>NUCLEOTIDE SEQUENCE [LARGE SCALE GENOMIC DNA]</scope>
    <source>
        <strain evidence="4">DTO 134E9</strain>
    </source>
</reference>
<feature type="coiled-coil region" evidence="1">
    <location>
        <begin position="386"/>
        <end position="438"/>
    </location>
</feature>